<evidence type="ECO:0000313" key="1">
    <source>
        <dbReference type="EMBL" id="GAK53379.1"/>
    </source>
</evidence>
<reference evidence="1" key="1">
    <citation type="journal article" date="2015" name="PeerJ">
        <title>First genomic representation of candidate bacterial phylum KSB3 points to enhanced environmental sensing as a trigger of wastewater bulking.</title>
        <authorList>
            <person name="Sekiguchi Y."/>
            <person name="Ohashi A."/>
            <person name="Parks D.H."/>
            <person name="Yamauchi T."/>
            <person name="Tyson G.W."/>
            <person name="Hugenholtz P."/>
        </authorList>
    </citation>
    <scope>NUCLEOTIDE SEQUENCE [LARGE SCALE GENOMIC DNA]</scope>
</reference>
<protein>
    <submittedName>
        <fullName evidence="1">Uncharacterized protein</fullName>
    </submittedName>
</protein>
<organism evidence="1">
    <name type="scientific">Candidatus Moduliflexus flocculans</name>
    <dbReference type="NCBI Taxonomy" id="1499966"/>
    <lineage>
        <taxon>Bacteria</taxon>
        <taxon>Candidatus Moduliflexota</taxon>
        <taxon>Candidatus Moduliflexia</taxon>
        <taxon>Candidatus Moduliflexales</taxon>
        <taxon>Candidatus Moduliflexaceae</taxon>
    </lineage>
</organism>
<dbReference type="HOGENOM" id="CLU_3402231_0_0_0"/>
<name>A0A0S6W5I2_9BACT</name>
<gene>
    <name evidence="1" type="ORF">U14_04644</name>
</gene>
<dbReference type="STRING" id="1499966.U14_04644"/>
<sequence>MNAPCEVKASDTLTVSDACLFFATVLVQGC</sequence>
<dbReference type="EMBL" id="DF820459">
    <property type="protein sequence ID" value="GAK53379.1"/>
    <property type="molecule type" value="Genomic_DNA"/>
</dbReference>
<keyword evidence="2" id="KW-1185">Reference proteome</keyword>
<dbReference type="Proteomes" id="UP000030700">
    <property type="component" value="Unassembled WGS sequence"/>
</dbReference>
<accession>A0A0S6W5I2</accession>
<proteinExistence type="predicted"/>
<dbReference type="AlphaFoldDB" id="A0A0S6W5I2"/>
<evidence type="ECO:0000313" key="2">
    <source>
        <dbReference type="Proteomes" id="UP000030700"/>
    </source>
</evidence>